<feature type="compositionally biased region" description="Basic residues" evidence="2">
    <location>
        <begin position="251"/>
        <end position="267"/>
    </location>
</feature>
<keyword evidence="1" id="KW-0175">Coiled coil</keyword>
<keyword evidence="4" id="KW-1185">Reference proteome</keyword>
<protein>
    <submittedName>
        <fullName evidence="3">Uncharacterized protein</fullName>
    </submittedName>
</protein>
<feature type="region of interest" description="Disordered" evidence="2">
    <location>
        <begin position="245"/>
        <end position="267"/>
    </location>
</feature>
<evidence type="ECO:0000256" key="1">
    <source>
        <dbReference type="SAM" id="Coils"/>
    </source>
</evidence>
<accession>A0ABR2K5Y8</accession>
<feature type="coiled-coil region" evidence="1">
    <location>
        <begin position="70"/>
        <end position="97"/>
    </location>
</feature>
<evidence type="ECO:0000313" key="4">
    <source>
        <dbReference type="Proteomes" id="UP001470230"/>
    </source>
</evidence>
<dbReference type="EMBL" id="JAPFFF010000007">
    <property type="protein sequence ID" value="KAK8886191.1"/>
    <property type="molecule type" value="Genomic_DNA"/>
</dbReference>
<feature type="region of interest" description="Disordered" evidence="2">
    <location>
        <begin position="1"/>
        <end position="32"/>
    </location>
</feature>
<evidence type="ECO:0000256" key="2">
    <source>
        <dbReference type="SAM" id="MobiDB-lite"/>
    </source>
</evidence>
<proteinExistence type="predicted"/>
<reference evidence="3 4" key="1">
    <citation type="submission" date="2024-04" db="EMBL/GenBank/DDBJ databases">
        <title>Tritrichomonas musculus Genome.</title>
        <authorList>
            <person name="Alves-Ferreira E."/>
            <person name="Grigg M."/>
            <person name="Lorenzi H."/>
            <person name="Galac M."/>
        </authorList>
    </citation>
    <scope>NUCLEOTIDE SEQUENCE [LARGE SCALE GENOMIC DNA]</scope>
    <source>
        <strain evidence="3 4">EAF2021</strain>
    </source>
</reference>
<organism evidence="3 4">
    <name type="scientific">Tritrichomonas musculus</name>
    <dbReference type="NCBI Taxonomy" id="1915356"/>
    <lineage>
        <taxon>Eukaryota</taxon>
        <taxon>Metamonada</taxon>
        <taxon>Parabasalia</taxon>
        <taxon>Tritrichomonadida</taxon>
        <taxon>Tritrichomonadidae</taxon>
        <taxon>Tritrichomonas</taxon>
    </lineage>
</organism>
<gene>
    <name evidence="3" type="ORF">M9Y10_041651</name>
</gene>
<dbReference type="Proteomes" id="UP001470230">
    <property type="component" value="Unassembled WGS sequence"/>
</dbReference>
<feature type="compositionally biased region" description="Polar residues" evidence="2">
    <location>
        <begin position="8"/>
        <end position="32"/>
    </location>
</feature>
<comment type="caution">
    <text evidence="3">The sequence shown here is derived from an EMBL/GenBank/DDBJ whole genome shotgun (WGS) entry which is preliminary data.</text>
</comment>
<evidence type="ECO:0000313" key="3">
    <source>
        <dbReference type="EMBL" id="KAK8886191.1"/>
    </source>
</evidence>
<sequence length="267" mass="31014">MIRRAQEDQLSNRTEIQNSKFEGEETNNGTEIQNSTYNDVFNLNSIGPDLKTLGSDSDCPLSFPMVQQRLDEYNYKLQNQQNELLFIQKNIRQIKSLIGDLNGENDILKKIISEFDENYKIKNRLQSNLRSQEIKNYGQKAETAAVDFIQYETKMTEDVTNVTMCKDKIKSLKIMSNALRDQMSAAPALGADEVIDLLENDIGNLEKRNKKIRDKYSGLIHQYQDEIDQLRFQLEARPESYLTEFRNVPPVKKKVPKRKKSKKSHKK</sequence>
<name>A0ABR2K5Y8_9EUKA</name>